<dbReference type="RefSeq" id="WP_087186751.1">
    <property type="nucleotide sequence ID" value="NZ_NFHO01000009.1"/>
</dbReference>
<proteinExistence type="inferred from homology"/>
<sequence>MSIISIKDLTFTYPGAHDATLRHLDLEVEEGDFLAIMGANGCGKSTLCKAMNGLIPQFIAGDMTGSLVVSGLEARDTPIGELAQHVGYVYQDFENQLVRPTVLDEASFASLNYAQPDYLERGMAALELCGLAEKAQDYVWALSGGQKHLLALAGALALEPEVIILDEPIAQLDPYHARQTYEVLRDLNEHHGKTIIVIEHHTDFIADYCKHAVLMANGAVSWKLPAREALRQLDDLAASDIYPPQIASAARELKSAGIMDRCIELPTTVDEGVRAFARLGFTPQAHSSRGDAMAGRLARPSDAPGAEPARPSEAPGAEPAVAFRDVHVQYRSVKGAPHTVFDGLDLAIRPGEKVALVGSNGAGKTTLMKLMCGLIKPASGEVRLGGVATRAMSPEDISGAISLVYQNPEQMFIKDTVRADVEFAMRARGVAGWQERAQELIDRFRLGDLADRDGRLMSGGQMRRASLAIGIALNPPILLLDEPTANLDIATRREIVRTIADLRGVTDTVVIATHDMQLVCQFADRVIVLNQGEVIGDGTPEEIFHNEAVVEASGICPPEIYAMGAALDARATCFDIEDFLMCFDGYRELALAAIGE</sequence>
<dbReference type="eggNOG" id="COG0488">
    <property type="taxonomic scope" value="Bacteria"/>
</dbReference>
<dbReference type="PROSITE" id="PS00211">
    <property type="entry name" value="ABC_TRANSPORTER_1"/>
    <property type="match status" value="1"/>
</dbReference>
<dbReference type="InterPro" id="IPR027417">
    <property type="entry name" value="P-loop_NTPase"/>
</dbReference>
<dbReference type="Pfam" id="PF00005">
    <property type="entry name" value="ABC_tran"/>
    <property type="match status" value="2"/>
</dbReference>
<name>A0A1Y3U4D9_9ACTN</name>
<dbReference type="SUPFAM" id="SSF52540">
    <property type="entry name" value="P-loop containing nucleoside triphosphate hydrolases"/>
    <property type="match status" value="2"/>
</dbReference>
<dbReference type="PANTHER" id="PTHR43553">
    <property type="entry name" value="HEAVY METAL TRANSPORTER"/>
    <property type="match status" value="1"/>
</dbReference>
<evidence type="ECO:0000313" key="7">
    <source>
        <dbReference type="EMBL" id="OUN42078.1"/>
    </source>
</evidence>
<organism evidence="7 8">
    <name type="scientific">Enorma massiliensis</name>
    <dbReference type="NCBI Taxonomy" id="1472761"/>
    <lineage>
        <taxon>Bacteria</taxon>
        <taxon>Bacillati</taxon>
        <taxon>Actinomycetota</taxon>
        <taxon>Coriobacteriia</taxon>
        <taxon>Coriobacteriales</taxon>
        <taxon>Coriobacteriaceae</taxon>
        <taxon>Enorma</taxon>
    </lineage>
</organism>
<dbReference type="InterPro" id="IPR050095">
    <property type="entry name" value="ECF_ABC_transporter_ATP-bd"/>
</dbReference>
<protein>
    <submittedName>
        <fullName evidence="7">Cobalt ABC transporter ATP-binding protein</fullName>
    </submittedName>
</protein>
<feature type="domain" description="ABC transporter" evidence="6">
    <location>
        <begin position="4"/>
        <end position="242"/>
    </location>
</feature>
<evidence type="ECO:0000256" key="1">
    <source>
        <dbReference type="ARBA" id="ARBA00005417"/>
    </source>
</evidence>
<dbReference type="Proteomes" id="UP000196560">
    <property type="component" value="Unassembled WGS sequence"/>
</dbReference>
<reference evidence="8" key="1">
    <citation type="submission" date="2017-04" db="EMBL/GenBank/DDBJ databases">
        <title>Function of individual gut microbiota members based on whole genome sequencing of pure cultures obtained from chicken caecum.</title>
        <authorList>
            <person name="Medvecky M."/>
            <person name="Cejkova D."/>
            <person name="Polansky O."/>
            <person name="Karasova D."/>
            <person name="Kubasova T."/>
            <person name="Cizek A."/>
            <person name="Rychlik I."/>
        </authorList>
    </citation>
    <scope>NUCLEOTIDE SEQUENCE [LARGE SCALE GENOMIC DNA]</scope>
    <source>
        <strain evidence="8">An70</strain>
    </source>
</reference>
<dbReference type="AlphaFoldDB" id="A0A1Y3U4D9"/>
<dbReference type="NCBIfam" id="NF010167">
    <property type="entry name" value="PRK13648.1"/>
    <property type="match status" value="2"/>
</dbReference>
<comment type="similarity">
    <text evidence="1">Belongs to the ABC transporter superfamily.</text>
</comment>
<keyword evidence="2" id="KW-0813">Transport</keyword>
<evidence type="ECO:0000256" key="5">
    <source>
        <dbReference type="SAM" id="MobiDB-lite"/>
    </source>
</evidence>
<dbReference type="GO" id="GO:0043190">
    <property type="term" value="C:ATP-binding cassette (ABC) transporter complex"/>
    <property type="evidence" value="ECO:0007669"/>
    <property type="project" value="TreeGrafter"/>
</dbReference>
<feature type="region of interest" description="Disordered" evidence="5">
    <location>
        <begin position="285"/>
        <end position="316"/>
    </location>
</feature>
<evidence type="ECO:0000256" key="2">
    <source>
        <dbReference type="ARBA" id="ARBA00022448"/>
    </source>
</evidence>
<dbReference type="InterPro" id="IPR015856">
    <property type="entry name" value="ABC_transpr_CbiO/EcfA_su"/>
</dbReference>
<dbReference type="PANTHER" id="PTHR43553:SF25">
    <property type="entry name" value="ABC-TYPE COBALT TRANSPORT SYSTEM, ATPASE COMPONENT"/>
    <property type="match status" value="1"/>
</dbReference>
<keyword evidence="3" id="KW-0547">Nucleotide-binding</keyword>
<dbReference type="Gene3D" id="3.40.50.300">
    <property type="entry name" value="P-loop containing nucleotide triphosphate hydrolases"/>
    <property type="match status" value="2"/>
</dbReference>
<dbReference type="GO" id="GO:0016887">
    <property type="term" value="F:ATP hydrolysis activity"/>
    <property type="evidence" value="ECO:0007669"/>
    <property type="project" value="InterPro"/>
</dbReference>
<dbReference type="InterPro" id="IPR017871">
    <property type="entry name" value="ABC_transporter-like_CS"/>
</dbReference>
<gene>
    <name evidence="7" type="ORF">B5G21_08025</name>
</gene>
<feature type="domain" description="ABC transporter" evidence="6">
    <location>
        <begin position="321"/>
        <end position="556"/>
    </location>
</feature>
<keyword evidence="4 7" id="KW-0067">ATP-binding</keyword>
<dbReference type="InterPro" id="IPR003593">
    <property type="entry name" value="AAA+_ATPase"/>
</dbReference>
<dbReference type="SMART" id="SM00382">
    <property type="entry name" value="AAA"/>
    <property type="match status" value="2"/>
</dbReference>
<dbReference type="GO" id="GO:0042626">
    <property type="term" value="F:ATPase-coupled transmembrane transporter activity"/>
    <property type="evidence" value="ECO:0007669"/>
    <property type="project" value="TreeGrafter"/>
</dbReference>
<dbReference type="STRING" id="1118060.GCA_000311845_00547"/>
<dbReference type="PROSITE" id="PS50893">
    <property type="entry name" value="ABC_TRANSPORTER_2"/>
    <property type="match status" value="2"/>
</dbReference>
<evidence type="ECO:0000256" key="3">
    <source>
        <dbReference type="ARBA" id="ARBA00022741"/>
    </source>
</evidence>
<dbReference type="GO" id="GO:0005524">
    <property type="term" value="F:ATP binding"/>
    <property type="evidence" value="ECO:0007669"/>
    <property type="project" value="UniProtKB-KW"/>
</dbReference>
<evidence type="ECO:0000259" key="6">
    <source>
        <dbReference type="PROSITE" id="PS50893"/>
    </source>
</evidence>
<evidence type="ECO:0000313" key="8">
    <source>
        <dbReference type="Proteomes" id="UP000196560"/>
    </source>
</evidence>
<dbReference type="InterPro" id="IPR003439">
    <property type="entry name" value="ABC_transporter-like_ATP-bd"/>
</dbReference>
<accession>A0A1Y3U4D9</accession>
<comment type="caution">
    <text evidence="7">The sequence shown here is derived from an EMBL/GenBank/DDBJ whole genome shotgun (WGS) entry which is preliminary data.</text>
</comment>
<evidence type="ECO:0000256" key="4">
    <source>
        <dbReference type="ARBA" id="ARBA00022840"/>
    </source>
</evidence>
<keyword evidence="8" id="KW-1185">Reference proteome</keyword>
<dbReference type="CDD" id="cd03225">
    <property type="entry name" value="ABC_cobalt_CbiO_domain1"/>
    <property type="match status" value="2"/>
</dbReference>
<dbReference type="EMBL" id="NFHO01000009">
    <property type="protein sequence ID" value="OUN42078.1"/>
    <property type="molecule type" value="Genomic_DNA"/>
</dbReference>